<accession>D6YS89</accession>
<evidence type="ECO:0000259" key="4">
    <source>
        <dbReference type="Pfam" id="PF11967"/>
    </source>
</evidence>
<dbReference type="PANTHER" id="PTHR33991:SF1">
    <property type="entry name" value="DNA REPAIR PROTEIN RECO"/>
    <property type="match status" value="1"/>
</dbReference>
<keyword evidence="3" id="KW-0234">DNA repair</keyword>
<dbReference type="Proteomes" id="UP000001505">
    <property type="component" value="Chromosome"/>
</dbReference>
<feature type="domain" description="DNA replication/recombination mediator RecO N-terminal" evidence="4">
    <location>
        <begin position="1"/>
        <end position="78"/>
    </location>
</feature>
<dbReference type="GO" id="GO:0006310">
    <property type="term" value="P:DNA recombination"/>
    <property type="evidence" value="ECO:0007669"/>
    <property type="project" value="UniProtKB-KW"/>
</dbReference>
<dbReference type="HOGENOM" id="CLU_104605_0_0_0"/>
<dbReference type="NCBIfam" id="TIGR00613">
    <property type="entry name" value="reco"/>
    <property type="match status" value="1"/>
</dbReference>
<reference evidence="5 6" key="1">
    <citation type="journal article" date="2010" name="PLoS ONE">
        <title>The Waddlia genome: a window into chlamydial biology.</title>
        <authorList>
            <person name="Bertelli C."/>
            <person name="Collyn F."/>
            <person name="Croxatto A."/>
            <person name="Ruckert C."/>
            <person name="Polkinghorne A."/>
            <person name="Kebbi-Beghdadi C."/>
            <person name="Goesmann A."/>
            <person name="Vaughan L."/>
            <person name="Greub G."/>
        </authorList>
    </citation>
    <scope>NUCLEOTIDE SEQUENCE [LARGE SCALE GENOMIC DNA]</scope>
    <source>
        <strain evidence="6">ATCC VR-1470 / WSU 86-1044</strain>
    </source>
</reference>
<dbReference type="InterPro" id="IPR037278">
    <property type="entry name" value="ARFGAP/RecO"/>
</dbReference>
<evidence type="ECO:0000256" key="3">
    <source>
        <dbReference type="ARBA" id="ARBA00023204"/>
    </source>
</evidence>
<dbReference type="InterPro" id="IPR003717">
    <property type="entry name" value="RecO"/>
</dbReference>
<dbReference type="InterPro" id="IPR012340">
    <property type="entry name" value="NA-bd_OB-fold"/>
</dbReference>
<gene>
    <name evidence="5" type="ordered locus">wcw_1587</name>
</gene>
<dbReference type="PANTHER" id="PTHR33991">
    <property type="entry name" value="DNA REPAIR PROTEIN RECO"/>
    <property type="match status" value="1"/>
</dbReference>
<dbReference type="Pfam" id="PF11967">
    <property type="entry name" value="RecO_N"/>
    <property type="match status" value="1"/>
</dbReference>
<dbReference type="GO" id="GO:0043590">
    <property type="term" value="C:bacterial nucleoid"/>
    <property type="evidence" value="ECO:0007669"/>
    <property type="project" value="TreeGrafter"/>
</dbReference>
<protein>
    <submittedName>
        <fullName evidence="5">Putative DNA repair protein recO</fullName>
    </submittedName>
</protein>
<sequence length="228" mass="26031">METIRAEGIILQSLPVKDWDLLITAFTKEFGVMKFYYKKGQSKKRSKGALTSPLTCAEFICRKGNFDLIPLNEISVIDLHIDLRKTLEFLEYSCSWLKLIQRSQLPGKPAPNLYLLLKAFLHSLPQFPKPETLHACFLLKLLRHEGLIELNPFCSVCSGPAAFQAGEPFCASHCSTNAIPFNANELDLMQTLTFCRSLKEIENERIDFSFLEKISQLYRRIAEDFSTC</sequence>
<keyword evidence="6" id="KW-1185">Reference proteome</keyword>
<dbReference type="eggNOG" id="COG1381">
    <property type="taxonomic scope" value="Bacteria"/>
</dbReference>
<name>D6YS89_WADCW</name>
<dbReference type="EMBL" id="CP001928">
    <property type="protein sequence ID" value="ADI38934.1"/>
    <property type="molecule type" value="Genomic_DNA"/>
</dbReference>
<dbReference type="GO" id="GO:0006302">
    <property type="term" value="P:double-strand break repair"/>
    <property type="evidence" value="ECO:0007669"/>
    <property type="project" value="TreeGrafter"/>
</dbReference>
<evidence type="ECO:0000313" key="5">
    <source>
        <dbReference type="EMBL" id="ADI38934.1"/>
    </source>
</evidence>
<dbReference type="Gene3D" id="2.40.50.140">
    <property type="entry name" value="Nucleic acid-binding proteins"/>
    <property type="match status" value="1"/>
</dbReference>
<organism evidence="5 6">
    <name type="scientific">Waddlia chondrophila (strain ATCC VR-1470 / WSU 86-1044)</name>
    <dbReference type="NCBI Taxonomy" id="716544"/>
    <lineage>
        <taxon>Bacteria</taxon>
        <taxon>Pseudomonadati</taxon>
        <taxon>Chlamydiota</taxon>
        <taxon>Chlamydiia</taxon>
        <taxon>Parachlamydiales</taxon>
        <taxon>Waddliaceae</taxon>
        <taxon>Waddlia</taxon>
    </lineage>
</organism>
<evidence type="ECO:0000256" key="1">
    <source>
        <dbReference type="ARBA" id="ARBA00022763"/>
    </source>
</evidence>
<dbReference type="KEGG" id="wch:wcw_1587"/>
<dbReference type="SUPFAM" id="SSF50249">
    <property type="entry name" value="Nucleic acid-binding proteins"/>
    <property type="match status" value="1"/>
</dbReference>
<keyword evidence="2" id="KW-0233">DNA recombination</keyword>
<dbReference type="Pfam" id="PF02565">
    <property type="entry name" value="RecO_C"/>
    <property type="match status" value="1"/>
</dbReference>
<evidence type="ECO:0000313" key="6">
    <source>
        <dbReference type="Proteomes" id="UP000001505"/>
    </source>
</evidence>
<dbReference type="InterPro" id="IPR022572">
    <property type="entry name" value="DNA_rep/recomb_RecO_N"/>
</dbReference>
<dbReference type="SUPFAM" id="SSF57863">
    <property type="entry name" value="ArfGap/RecO-like zinc finger"/>
    <property type="match status" value="1"/>
</dbReference>
<keyword evidence="1" id="KW-0227">DNA damage</keyword>
<dbReference type="AlphaFoldDB" id="D6YS89"/>
<evidence type="ECO:0000256" key="2">
    <source>
        <dbReference type="ARBA" id="ARBA00023172"/>
    </source>
</evidence>
<proteinExistence type="predicted"/>
<dbReference type="STRING" id="716544.wcw_1587"/>